<organism evidence="1">
    <name type="scientific">Anguilla anguilla</name>
    <name type="common">European freshwater eel</name>
    <name type="synonym">Muraena anguilla</name>
    <dbReference type="NCBI Taxonomy" id="7936"/>
    <lineage>
        <taxon>Eukaryota</taxon>
        <taxon>Metazoa</taxon>
        <taxon>Chordata</taxon>
        <taxon>Craniata</taxon>
        <taxon>Vertebrata</taxon>
        <taxon>Euteleostomi</taxon>
        <taxon>Actinopterygii</taxon>
        <taxon>Neopterygii</taxon>
        <taxon>Teleostei</taxon>
        <taxon>Anguilliformes</taxon>
        <taxon>Anguillidae</taxon>
        <taxon>Anguilla</taxon>
    </lineage>
</organism>
<protein>
    <submittedName>
        <fullName evidence="1">Uncharacterized protein</fullName>
    </submittedName>
</protein>
<evidence type="ECO:0000313" key="1">
    <source>
        <dbReference type="EMBL" id="JAI08563.1"/>
    </source>
</evidence>
<name>A0A0E9Y0P3_ANGAN</name>
<dbReference type="EMBL" id="GBXM01000015">
    <property type="protein sequence ID" value="JAI08563.1"/>
    <property type="molecule type" value="Transcribed_RNA"/>
</dbReference>
<reference evidence="1" key="1">
    <citation type="submission" date="2014-11" db="EMBL/GenBank/DDBJ databases">
        <authorList>
            <person name="Amaro Gonzalez C."/>
        </authorList>
    </citation>
    <scope>NUCLEOTIDE SEQUENCE</scope>
</reference>
<dbReference type="AlphaFoldDB" id="A0A0E9Y0P3"/>
<sequence length="17" mass="2044">MHRDTAHKICSIQNDFK</sequence>
<proteinExistence type="predicted"/>
<accession>A0A0E9Y0P3</accession>
<reference evidence="1" key="2">
    <citation type="journal article" date="2015" name="Fish Shellfish Immunol.">
        <title>Early steps in the European eel (Anguilla anguilla)-Vibrio vulnificus interaction in the gills: Role of the RtxA13 toxin.</title>
        <authorList>
            <person name="Callol A."/>
            <person name="Pajuelo D."/>
            <person name="Ebbesson L."/>
            <person name="Teles M."/>
            <person name="MacKenzie S."/>
            <person name="Amaro C."/>
        </authorList>
    </citation>
    <scope>NUCLEOTIDE SEQUENCE</scope>
</reference>